<dbReference type="Proteomes" id="UP000243535">
    <property type="component" value="Unassembled WGS sequence"/>
</dbReference>
<keyword evidence="5" id="KW-0472">Membrane</keyword>
<evidence type="ECO:0000313" key="8">
    <source>
        <dbReference type="EMBL" id="CUA86034.1"/>
    </source>
</evidence>
<feature type="transmembrane region" description="Helical" evidence="5">
    <location>
        <begin position="189"/>
        <end position="213"/>
    </location>
</feature>
<dbReference type="InterPro" id="IPR003660">
    <property type="entry name" value="HAMP_dom"/>
</dbReference>
<proteinExistence type="inferred from homology"/>
<dbReference type="GO" id="GO:0016020">
    <property type="term" value="C:membrane"/>
    <property type="evidence" value="ECO:0007669"/>
    <property type="project" value="UniProtKB-SubCell"/>
</dbReference>
<dbReference type="SUPFAM" id="SSF58104">
    <property type="entry name" value="Methyl-accepting chemotaxis protein (MCP) signaling domain"/>
    <property type="match status" value="1"/>
</dbReference>
<evidence type="ECO:0000256" key="2">
    <source>
        <dbReference type="ARBA" id="ARBA00023224"/>
    </source>
</evidence>
<dbReference type="Gene3D" id="1.10.287.950">
    <property type="entry name" value="Methyl-accepting chemotaxis protein"/>
    <property type="match status" value="1"/>
</dbReference>
<dbReference type="EMBL" id="CYHA01000007">
    <property type="protein sequence ID" value="CUA86034.1"/>
    <property type="molecule type" value="Genomic_DNA"/>
</dbReference>
<evidence type="ECO:0000259" key="6">
    <source>
        <dbReference type="PROSITE" id="PS50111"/>
    </source>
</evidence>
<dbReference type="FunFam" id="1.10.287.950:FF:000001">
    <property type="entry name" value="Methyl-accepting chemotaxis sensory transducer"/>
    <property type="match status" value="1"/>
</dbReference>
<dbReference type="PROSITE" id="PS50111">
    <property type="entry name" value="CHEMOTAXIS_TRANSDUC_2"/>
    <property type="match status" value="1"/>
</dbReference>
<reference evidence="9" key="1">
    <citation type="submission" date="2015-08" db="EMBL/GenBank/DDBJ databases">
        <authorList>
            <person name="Varghese N."/>
        </authorList>
    </citation>
    <scope>NUCLEOTIDE SEQUENCE [LARGE SCALE GENOMIC DNA]</scope>
    <source>
        <strain evidence="9">DSM 17901</strain>
    </source>
</reference>
<feature type="domain" description="Methyl-accepting transducer" evidence="6">
    <location>
        <begin position="272"/>
        <end position="508"/>
    </location>
</feature>
<dbReference type="InterPro" id="IPR004090">
    <property type="entry name" value="Chemotax_Me-accpt_rcpt"/>
</dbReference>
<dbReference type="GO" id="GO:0004888">
    <property type="term" value="F:transmembrane signaling receptor activity"/>
    <property type="evidence" value="ECO:0007669"/>
    <property type="project" value="InterPro"/>
</dbReference>
<keyword evidence="5" id="KW-0812">Transmembrane</keyword>
<evidence type="ECO:0000256" key="1">
    <source>
        <dbReference type="ARBA" id="ARBA00004370"/>
    </source>
</evidence>
<dbReference type="SMART" id="SM00304">
    <property type="entry name" value="HAMP"/>
    <property type="match status" value="1"/>
</dbReference>
<gene>
    <name evidence="8" type="ORF">Ga0061063_2557</name>
</gene>
<dbReference type="PANTHER" id="PTHR32089:SF112">
    <property type="entry name" value="LYSOZYME-LIKE PROTEIN-RELATED"/>
    <property type="match status" value="1"/>
</dbReference>
<sequence length="544" mass="58772">MATQKGWGLRAKLSAAFVLVSLLIVAFYAFEAYRLVVESEMKGVDQKLLTAAHATQRMVGEGFHDRLAADDPNKLSTTRRLTAFVHDSGLAYVYSTIARDGKVLYTASSASPEEVKSGHYENWYLTEYKEVPSGLAAALRDRTVHFEEYKGEYGLFRSVFVPFQSVTGQVYVIGVDISLEQVDAARQRVLWQTLGFGVLLLVVSQLVAAFVAARIVRPVNDLNGALQRLAGGDWNLTRTLPVTTDDEVGRIAASFNTFMGALRERLLEVQRESTSVEQVSQHLNTLVGGVAERSRAQAEDVRESAAAVEEMAVSIAHVSDVANDASQLMSSFEDRTQATVELIEQAVGGMHDVQKEVTELAGKLDELDSRANAINKIVAVIKDIADQTNLLALNAAIEAARAGEQGRGFAVVADEVRKLSERTANATVEIGGMVNSIQADSAHATSSMREAVEHVDGSVSRAAEAQDTLRGFITQIEGIVQRMSDISDAVREQASASQHLAGNVESVSRTADSNRIAAEESLQGVASLEEKATALGGVVRQFTL</sequence>
<dbReference type="InterPro" id="IPR004089">
    <property type="entry name" value="MCPsignal_dom"/>
</dbReference>
<organism evidence="8 9">
    <name type="scientific">Gulbenkiania indica</name>
    <dbReference type="NCBI Taxonomy" id="375574"/>
    <lineage>
        <taxon>Bacteria</taxon>
        <taxon>Pseudomonadati</taxon>
        <taxon>Pseudomonadota</taxon>
        <taxon>Betaproteobacteria</taxon>
        <taxon>Neisseriales</taxon>
        <taxon>Chromobacteriaceae</taxon>
        <taxon>Gulbenkiania</taxon>
    </lineage>
</organism>
<dbReference type="CDD" id="cd11386">
    <property type="entry name" value="MCP_signal"/>
    <property type="match status" value="1"/>
</dbReference>
<keyword evidence="9" id="KW-1185">Reference proteome</keyword>
<keyword evidence="5" id="KW-1133">Transmembrane helix</keyword>
<feature type="transmembrane region" description="Helical" evidence="5">
    <location>
        <begin position="13"/>
        <end position="33"/>
    </location>
</feature>
<dbReference type="GO" id="GO:0007165">
    <property type="term" value="P:signal transduction"/>
    <property type="evidence" value="ECO:0007669"/>
    <property type="project" value="UniProtKB-KW"/>
</dbReference>
<dbReference type="OrthoDB" id="8613753at2"/>
<protein>
    <submittedName>
        <fullName evidence="8">Methyl-accepting chemotaxis protein</fullName>
    </submittedName>
</protein>
<dbReference type="Pfam" id="PF00672">
    <property type="entry name" value="HAMP"/>
    <property type="match status" value="1"/>
</dbReference>
<keyword evidence="2 4" id="KW-0807">Transducer</keyword>
<dbReference type="Pfam" id="PF00015">
    <property type="entry name" value="MCPsignal"/>
    <property type="match status" value="1"/>
</dbReference>
<dbReference type="PANTHER" id="PTHR32089">
    <property type="entry name" value="METHYL-ACCEPTING CHEMOTAXIS PROTEIN MCPB"/>
    <property type="match status" value="1"/>
</dbReference>
<evidence type="ECO:0000256" key="5">
    <source>
        <dbReference type="SAM" id="Phobius"/>
    </source>
</evidence>
<comment type="subcellular location">
    <subcellularLocation>
        <location evidence="1">Membrane</location>
    </subcellularLocation>
</comment>
<dbReference type="PROSITE" id="PS50885">
    <property type="entry name" value="HAMP"/>
    <property type="match status" value="1"/>
</dbReference>
<dbReference type="AlphaFoldDB" id="A0A0K6H4X7"/>
<dbReference type="STRING" id="375574.GCA_001418035_02333"/>
<evidence type="ECO:0000256" key="3">
    <source>
        <dbReference type="ARBA" id="ARBA00029447"/>
    </source>
</evidence>
<evidence type="ECO:0000256" key="4">
    <source>
        <dbReference type="PROSITE-ProRule" id="PRU00284"/>
    </source>
</evidence>
<evidence type="ECO:0000259" key="7">
    <source>
        <dbReference type="PROSITE" id="PS50885"/>
    </source>
</evidence>
<name>A0A0K6H4X7_9NEIS</name>
<dbReference type="PRINTS" id="PR00260">
    <property type="entry name" value="CHEMTRNSDUCR"/>
</dbReference>
<dbReference type="RefSeq" id="WP_054285362.1">
    <property type="nucleotide sequence ID" value="NZ_CYHA01000007.1"/>
</dbReference>
<accession>A0A0K6H4X7</accession>
<dbReference type="SMART" id="SM00283">
    <property type="entry name" value="MA"/>
    <property type="match status" value="1"/>
</dbReference>
<feature type="domain" description="HAMP" evidence="7">
    <location>
        <begin position="213"/>
        <end position="267"/>
    </location>
</feature>
<evidence type="ECO:0000313" key="9">
    <source>
        <dbReference type="Proteomes" id="UP000243535"/>
    </source>
</evidence>
<dbReference type="CDD" id="cd06225">
    <property type="entry name" value="HAMP"/>
    <property type="match status" value="1"/>
</dbReference>
<comment type="similarity">
    <text evidence="3">Belongs to the methyl-accepting chemotaxis (MCP) protein family.</text>
</comment>
<dbReference type="GO" id="GO:0006935">
    <property type="term" value="P:chemotaxis"/>
    <property type="evidence" value="ECO:0007669"/>
    <property type="project" value="InterPro"/>
</dbReference>